<evidence type="ECO:0000313" key="2">
    <source>
        <dbReference type="EMBL" id="NYG06722.1"/>
    </source>
</evidence>
<feature type="transmembrane region" description="Helical" evidence="1">
    <location>
        <begin position="243"/>
        <end position="262"/>
    </location>
</feature>
<feature type="transmembrane region" description="Helical" evidence="1">
    <location>
        <begin position="113"/>
        <end position="138"/>
    </location>
</feature>
<comment type="caution">
    <text evidence="2">The sequence shown here is derived from an EMBL/GenBank/DDBJ whole genome shotgun (WGS) entry which is preliminary data.</text>
</comment>
<dbReference type="AlphaFoldDB" id="A0A852WN69"/>
<feature type="transmembrane region" description="Helical" evidence="1">
    <location>
        <begin position="188"/>
        <end position="206"/>
    </location>
</feature>
<organism evidence="2 3">
    <name type="scientific">Pedococcus badiiscoriae</name>
    <dbReference type="NCBI Taxonomy" id="642776"/>
    <lineage>
        <taxon>Bacteria</taxon>
        <taxon>Bacillati</taxon>
        <taxon>Actinomycetota</taxon>
        <taxon>Actinomycetes</taxon>
        <taxon>Micrococcales</taxon>
        <taxon>Intrasporangiaceae</taxon>
        <taxon>Pedococcus</taxon>
    </lineage>
</organism>
<name>A0A852WN69_9MICO</name>
<feature type="transmembrane region" description="Helical" evidence="1">
    <location>
        <begin position="59"/>
        <end position="77"/>
    </location>
</feature>
<protein>
    <submittedName>
        <fullName evidence="2">ABC-2 type transport system permease protein</fullName>
    </submittedName>
</protein>
<dbReference type="RefSeq" id="WP_337794903.1">
    <property type="nucleotide sequence ID" value="NZ_JACCAB010000001.1"/>
</dbReference>
<gene>
    <name evidence="2" type="ORF">BJ986_001209</name>
</gene>
<keyword evidence="1" id="KW-1133">Transmembrane helix</keyword>
<feature type="transmembrane region" description="Helical" evidence="1">
    <location>
        <begin position="21"/>
        <end position="39"/>
    </location>
</feature>
<evidence type="ECO:0000313" key="3">
    <source>
        <dbReference type="Proteomes" id="UP000573599"/>
    </source>
</evidence>
<dbReference type="Pfam" id="PF12730">
    <property type="entry name" value="ABC2_membrane_4"/>
    <property type="match status" value="1"/>
</dbReference>
<proteinExistence type="predicted"/>
<feature type="transmembrane region" description="Helical" evidence="1">
    <location>
        <begin position="158"/>
        <end position="181"/>
    </location>
</feature>
<reference evidence="2 3" key="1">
    <citation type="submission" date="2020-07" db="EMBL/GenBank/DDBJ databases">
        <title>Sequencing the genomes of 1000 actinobacteria strains.</title>
        <authorList>
            <person name="Klenk H.-P."/>
        </authorList>
    </citation>
    <scope>NUCLEOTIDE SEQUENCE [LARGE SCALE GENOMIC DNA]</scope>
    <source>
        <strain evidence="2 3">DSM 23987</strain>
    </source>
</reference>
<dbReference type="EMBL" id="JACCAB010000001">
    <property type="protein sequence ID" value="NYG06722.1"/>
    <property type="molecule type" value="Genomic_DNA"/>
</dbReference>
<dbReference type="PANTHER" id="PTHR37305">
    <property type="entry name" value="INTEGRAL MEMBRANE PROTEIN-RELATED"/>
    <property type="match status" value="1"/>
</dbReference>
<sequence>MSTRLLRSELRIIAGRRRNQAGLLVLAAVPIMMAIAVKMSTPRNGEGPDFLSSITSNGLFVPLAALSVEVVMFLPLAMSMLSGDAIAGEANLGTLRYLLTVPVNRTRLLLVKFASLCIGAVWGVAAVALPGAVIGIALFGTGPLTTLSGSQIGFGAAVWRVVLVMLYLAAGLAGLAAVGLFISTLTEVPIAAAIALMVFTIVSWILDSVPQLGWLHPWLLVDHWMAFGDLLRDPMAGGEIGRGLFTAAGYALVFWLAAWARFAGKDITS</sequence>
<keyword evidence="1" id="KW-0812">Transmembrane</keyword>
<keyword evidence="3" id="KW-1185">Reference proteome</keyword>
<dbReference type="PANTHER" id="PTHR37305:SF1">
    <property type="entry name" value="MEMBRANE PROTEIN"/>
    <property type="match status" value="1"/>
</dbReference>
<dbReference type="Proteomes" id="UP000573599">
    <property type="component" value="Unassembled WGS sequence"/>
</dbReference>
<evidence type="ECO:0000256" key="1">
    <source>
        <dbReference type="SAM" id="Phobius"/>
    </source>
</evidence>
<accession>A0A852WN69</accession>
<keyword evidence="1" id="KW-0472">Membrane</keyword>